<evidence type="ECO:0000313" key="2">
    <source>
        <dbReference type="Proteomes" id="UP000234626"/>
    </source>
</evidence>
<dbReference type="AlphaFoldDB" id="A0A2N5ETT9"/>
<organism evidence="1 2">
    <name type="scientific">Chimaeribacter arupi</name>
    <dbReference type="NCBI Taxonomy" id="2060066"/>
    <lineage>
        <taxon>Bacteria</taxon>
        <taxon>Pseudomonadati</taxon>
        <taxon>Pseudomonadota</taxon>
        <taxon>Gammaproteobacteria</taxon>
        <taxon>Enterobacterales</taxon>
        <taxon>Yersiniaceae</taxon>
        <taxon>Chimaeribacter</taxon>
    </lineage>
</organism>
<name>A0A2N5ETT9_9GAMM</name>
<dbReference type="EMBL" id="PJZK01000001">
    <property type="protein sequence ID" value="PLR53483.1"/>
    <property type="molecule type" value="Genomic_DNA"/>
</dbReference>
<accession>A0A2N5ETT9</accession>
<gene>
    <name evidence="1" type="ORF">CYR34_02545</name>
</gene>
<keyword evidence="2" id="KW-1185">Reference proteome</keyword>
<proteinExistence type="predicted"/>
<evidence type="ECO:0000313" key="1">
    <source>
        <dbReference type="EMBL" id="PLR53483.1"/>
    </source>
</evidence>
<comment type="caution">
    <text evidence="1">The sequence shown here is derived from an EMBL/GenBank/DDBJ whole genome shotgun (WGS) entry which is preliminary data.</text>
</comment>
<reference evidence="1 2" key="1">
    <citation type="submission" date="2017-12" db="EMBL/GenBank/DDBJ databases">
        <title>Characterization of six clinical isolates of Enterochimera gen. nov., a novel genus of the Yersiniaciae family and the three species Enterochimera arupensis sp. nov., Enterochimera coloradensis sp. nov, and Enterochimera californica sp. nov.</title>
        <authorList>
            <person name="Rossi A."/>
            <person name="Fisher M."/>
        </authorList>
    </citation>
    <scope>NUCLEOTIDE SEQUENCE [LARGE SCALE GENOMIC DNA]</scope>
    <source>
        <strain evidence="1 2">2016Iso1</strain>
    </source>
</reference>
<sequence length="80" mass="9236">MPVFAARHDAPPFPALACQPAPFSDEIWLTEELIAEYSAGEAWQNALRVFNFFLQRCFRKCAADCQSKRTKIRRTCQIKK</sequence>
<protein>
    <submittedName>
        <fullName evidence="1">Uncharacterized protein</fullName>
    </submittedName>
</protein>
<dbReference type="Proteomes" id="UP000234626">
    <property type="component" value="Unassembled WGS sequence"/>
</dbReference>